<evidence type="ECO:0000256" key="1">
    <source>
        <dbReference type="ARBA" id="ARBA00004635"/>
    </source>
</evidence>
<dbReference type="GO" id="GO:0016020">
    <property type="term" value="C:membrane"/>
    <property type="evidence" value="ECO:0007669"/>
    <property type="project" value="UniProtKB-SubCell"/>
</dbReference>
<dbReference type="InterPro" id="IPR004872">
    <property type="entry name" value="Lipoprotein_NlpA"/>
</dbReference>
<evidence type="ECO:0000256" key="2">
    <source>
        <dbReference type="ARBA" id="ARBA00008973"/>
    </source>
</evidence>
<accession>A0A1L8SXZ0</accession>
<evidence type="ECO:0000256" key="8">
    <source>
        <dbReference type="SAM" id="Phobius"/>
    </source>
</evidence>
<sequence length="308" mass="34187">MKKGGNAKIFVPLFISKLVGKGMDIFFIYQKKSEECLCMKRIVGVILLIGSIFLFAACGQKSAASIDKVTIGASPTPHAEILEHIKPELKKKGIDLKIVKFDDYVLPNKALENGDIDANYFSTVPYFNLQKKENGYKFSNVGAIHLEPMGIYAHKIKKVSDIPDGAKIIVSNVPSEWGRVLNIFVKNNLIKLKSGAAIDKASFEDIVDNPKHLVFDHSVDPTLLTAAYENNEGDLVAINSNFAYEKGLNPVKDSLMIEEKDSPYVNIVATKTKNKDNQDIKKIVETLHEPAVQKWIEKKWGGSVVPVK</sequence>
<evidence type="ECO:0000256" key="4">
    <source>
        <dbReference type="ARBA" id="ARBA00023136"/>
    </source>
</evidence>
<dbReference type="Proteomes" id="UP000183700">
    <property type="component" value="Unassembled WGS sequence"/>
</dbReference>
<keyword evidence="4 8" id="KW-0472">Membrane</keyword>
<comment type="subcellular location">
    <subcellularLocation>
        <location evidence="1">Membrane</location>
        <topology evidence="1">Lipid-anchor</topology>
    </subcellularLocation>
</comment>
<name>A0A1L8SXZ0_9ENTE</name>
<keyword evidence="8" id="KW-1133">Transmembrane helix</keyword>
<organism evidence="9 10">
    <name type="scientific">Enterococcus devriesei</name>
    <dbReference type="NCBI Taxonomy" id="319970"/>
    <lineage>
        <taxon>Bacteria</taxon>
        <taxon>Bacillati</taxon>
        <taxon>Bacillota</taxon>
        <taxon>Bacilli</taxon>
        <taxon>Lactobacillales</taxon>
        <taxon>Enterococcaceae</taxon>
        <taxon>Enterococcus</taxon>
    </lineage>
</organism>
<protein>
    <submittedName>
        <fullName evidence="9">NLPA lipoprotein</fullName>
    </submittedName>
</protein>
<keyword evidence="5" id="KW-0564">Palmitate</keyword>
<dbReference type="PANTHER" id="PTHR30429">
    <property type="entry name" value="D-METHIONINE-BINDING LIPOPROTEIN METQ"/>
    <property type="match status" value="1"/>
</dbReference>
<comment type="similarity">
    <text evidence="2">Belongs to the NlpA lipoprotein family.</text>
</comment>
<keyword evidence="10" id="KW-1185">Reference proteome</keyword>
<evidence type="ECO:0000256" key="6">
    <source>
        <dbReference type="ARBA" id="ARBA00023288"/>
    </source>
</evidence>
<evidence type="ECO:0000256" key="3">
    <source>
        <dbReference type="ARBA" id="ARBA00022729"/>
    </source>
</evidence>
<feature type="transmembrane region" description="Helical" evidence="8">
    <location>
        <begin position="9"/>
        <end position="29"/>
    </location>
</feature>
<dbReference type="PIRSF" id="PIRSF002854">
    <property type="entry name" value="MetQ"/>
    <property type="match status" value="1"/>
</dbReference>
<dbReference type="SUPFAM" id="SSF53850">
    <property type="entry name" value="Periplasmic binding protein-like II"/>
    <property type="match status" value="1"/>
</dbReference>
<feature type="lipid moiety-binding region" description="S-diacylglycerol cysteine" evidence="7">
    <location>
        <position position="58"/>
    </location>
</feature>
<keyword evidence="6 9" id="KW-0449">Lipoprotein</keyword>
<dbReference type="EMBL" id="JXKM01000002">
    <property type="protein sequence ID" value="OJG36828.1"/>
    <property type="molecule type" value="Genomic_DNA"/>
</dbReference>
<keyword evidence="3" id="KW-0732">Signal</keyword>
<dbReference type="Gene3D" id="3.40.190.10">
    <property type="entry name" value="Periplasmic binding protein-like II"/>
    <property type="match status" value="2"/>
</dbReference>
<dbReference type="AlphaFoldDB" id="A0A1L8SXZ0"/>
<evidence type="ECO:0000256" key="7">
    <source>
        <dbReference type="PIRSR" id="PIRSR002854-1"/>
    </source>
</evidence>
<evidence type="ECO:0000313" key="9">
    <source>
        <dbReference type="EMBL" id="OJG36828.1"/>
    </source>
</evidence>
<dbReference type="STRING" id="319970.RV00_GL001273"/>
<keyword evidence="8" id="KW-0812">Transmembrane</keyword>
<reference evidence="9 10" key="1">
    <citation type="submission" date="2014-12" db="EMBL/GenBank/DDBJ databases">
        <title>Draft genome sequences of 29 type strains of Enterococci.</title>
        <authorList>
            <person name="Zhong Z."/>
            <person name="Sun Z."/>
            <person name="Liu W."/>
            <person name="Zhang W."/>
            <person name="Zhang H."/>
        </authorList>
    </citation>
    <scope>NUCLEOTIDE SEQUENCE [LARGE SCALE GENOMIC DNA]</scope>
    <source>
        <strain evidence="9 10">DSM 22802</strain>
    </source>
</reference>
<evidence type="ECO:0000313" key="10">
    <source>
        <dbReference type="Proteomes" id="UP000183700"/>
    </source>
</evidence>
<comment type="caution">
    <text evidence="9">The sequence shown here is derived from an EMBL/GenBank/DDBJ whole genome shotgun (WGS) entry which is preliminary data.</text>
</comment>
<proteinExistence type="inferred from homology"/>
<dbReference type="Pfam" id="PF03180">
    <property type="entry name" value="Lipoprotein_9"/>
    <property type="match status" value="1"/>
</dbReference>
<feature type="transmembrane region" description="Helical" evidence="8">
    <location>
        <begin position="41"/>
        <end position="58"/>
    </location>
</feature>
<dbReference type="PANTHER" id="PTHR30429:SF0">
    <property type="entry name" value="METHIONINE-BINDING LIPOPROTEIN METQ"/>
    <property type="match status" value="1"/>
</dbReference>
<evidence type="ECO:0000256" key="5">
    <source>
        <dbReference type="ARBA" id="ARBA00023139"/>
    </source>
</evidence>
<gene>
    <name evidence="9" type="ORF">RV00_GL001273</name>
</gene>